<dbReference type="InterPro" id="IPR000160">
    <property type="entry name" value="GGDEF_dom"/>
</dbReference>
<dbReference type="SUPFAM" id="SSF55785">
    <property type="entry name" value="PYP-like sensor domain (PAS domain)"/>
    <property type="match status" value="2"/>
</dbReference>
<protein>
    <submittedName>
        <fullName evidence="4">Diguanylate cyclase</fullName>
    </submittedName>
</protein>
<evidence type="ECO:0000259" key="1">
    <source>
        <dbReference type="PROSITE" id="PS50113"/>
    </source>
</evidence>
<sequence length="701" mass="77780">MKQAAPDVIPAAGNEAADALTLLNRLDGLAYRAGLDRPADFVSTGSVALCGHRAAWLQGRRDGLHRRLVMAEDWPRVRRALARALAEQGYYRLEYRLRCRDGRIKWVRDSGRALPGGLLEGLLSDLDEQVALRHRLAQAEARYQGLFDNSVIGMFQSTPDGHYLAANQALAEMYGYASTAALMAGLQDIGNRLYVSPGRRDEFKRQIRERGFVSDFESEVYRQDGSTLWIAETAHAVHDLDGELLYYQGTVEDITERKRYQQRLEYQANYDLLTGLPNRHLLAERLAQSRSWLAGQGGQVALAFVDLDNFKVINDSLGHAAGDRLLIDIARRLEAALGSQDTVARYGGDEFVLLLRHRGEPAGLHQALERVLAVVSAPLQLDGHELLVTCSIGVALLAVDGDSLETLLQHADAAMYSAKSRGRSGLCFYNRQLNAAAVERLRLEAALRRALERGEIDVHFQPKVDREGRPLSFEALVRWHSPEFGAISPAVFIPIAEDTGQIEPITEFVLARACRLACAWPRELAVAVNLSPRLFHSGGLCRRVERALALSGLAPHRLELELTEGILMEKNMRAVEQLQALKALGVRLAVDDFGTGYSSLAYLRRFPLDILKVDKSFVGNCRPDASDAILVRAISSLGRELGLTVVAEGVETQAQWDFLRQAGCDEFQGYLFARPLPAEQTHAWLARFPDSVYRSSRRALA</sequence>
<dbReference type="SMART" id="SM00052">
    <property type="entry name" value="EAL"/>
    <property type="match status" value="1"/>
</dbReference>
<dbReference type="PANTHER" id="PTHR44757:SF2">
    <property type="entry name" value="BIOFILM ARCHITECTURE MAINTENANCE PROTEIN MBAA"/>
    <property type="match status" value="1"/>
</dbReference>
<dbReference type="InterPro" id="IPR035919">
    <property type="entry name" value="EAL_sf"/>
</dbReference>
<dbReference type="InterPro" id="IPR029787">
    <property type="entry name" value="Nucleotide_cyclase"/>
</dbReference>
<dbReference type="PANTHER" id="PTHR44757">
    <property type="entry name" value="DIGUANYLATE CYCLASE DGCP"/>
    <property type="match status" value="1"/>
</dbReference>
<dbReference type="SMART" id="SM00267">
    <property type="entry name" value="GGDEF"/>
    <property type="match status" value="1"/>
</dbReference>
<dbReference type="Pfam" id="PF00563">
    <property type="entry name" value="EAL"/>
    <property type="match status" value="1"/>
</dbReference>
<dbReference type="EMBL" id="CP012621">
    <property type="protein sequence ID" value="ATG74838.1"/>
    <property type="molecule type" value="Genomic_DNA"/>
</dbReference>
<dbReference type="InterPro" id="IPR013655">
    <property type="entry name" value="PAS_fold_3"/>
</dbReference>
<gene>
    <name evidence="4" type="ORF">AN401_14035</name>
</gene>
<dbReference type="CDD" id="cd01949">
    <property type="entry name" value="GGDEF"/>
    <property type="match status" value="1"/>
</dbReference>
<dbReference type="NCBIfam" id="TIGR00229">
    <property type="entry name" value="sensory_box"/>
    <property type="match status" value="1"/>
</dbReference>
<proteinExistence type="predicted"/>
<dbReference type="PROSITE" id="PS50887">
    <property type="entry name" value="GGDEF"/>
    <property type="match status" value="1"/>
</dbReference>
<dbReference type="AlphaFoldDB" id="A0A291HRZ4"/>
<dbReference type="Pfam" id="PF00990">
    <property type="entry name" value="GGDEF"/>
    <property type="match status" value="1"/>
</dbReference>
<keyword evidence="5" id="KW-1185">Reference proteome</keyword>
<dbReference type="Pfam" id="PF08447">
    <property type="entry name" value="PAS_3"/>
    <property type="match status" value="1"/>
</dbReference>
<dbReference type="KEGG" id="zdf:AN401_14035"/>
<organism evidence="4 5">
    <name type="scientific">Zobellella denitrificans</name>
    <dbReference type="NCBI Taxonomy" id="347534"/>
    <lineage>
        <taxon>Bacteria</taxon>
        <taxon>Pseudomonadati</taxon>
        <taxon>Pseudomonadota</taxon>
        <taxon>Gammaproteobacteria</taxon>
        <taxon>Aeromonadales</taxon>
        <taxon>Aeromonadaceae</taxon>
        <taxon>Zobellella</taxon>
    </lineage>
</organism>
<dbReference type="Gene3D" id="3.30.70.270">
    <property type="match status" value="1"/>
</dbReference>
<dbReference type="Gene3D" id="3.30.450.20">
    <property type="entry name" value="PAS domain"/>
    <property type="match status" value="2"/>
</dbReference>
<dbReference type="SUPFAM" id="SSF55073">
    <property type="entry name" value="Nucleotide cyclase"/>
    <property type="match status" value="1"/>
</dbReference>
<dbReference type="CDD" id="cd00130">
    <property type="entry name" value="PAS"/>
    <property type="match status" value="1"/>
</dbReference>
<dbReference type="SMART" id="SM00086">
    <property type="entry name" value="PAC"/>
    <property type="match status" value="2"/>
</dbReference>
<dbReference type="InterPro" id="IPR052155">
    <property type="entry name" value="Biofilm_reg_signaling"/>
</dbReference>
<evidence type="ECO:0000313" key="5">
    <source>
        <dbReference type="Proteomes" id="UP000217763"/>
    </source>
</evidence>
<dbReference type="Proteomes" id="UP000217763">
    <property type="component" value="Chromosome"/>
</dbReference>
<dbReference type="Pfam" id="PF13426">
    <property type="entry name" value="PAS_9"/>
    <property type="match status" value="1"/>
</dbReference>
<dbReference type="RefSeq" id="WP_096779718.1">
    <property type="nucleotide sequence ID" value="NZ_CP012621.1"/>
</dbReference>
<dbReference type="PROSITE" id="PS50883">
    <property type="entry name" value="EAL"/>
    <property type="match status" value="1"/>
</dbReference>
<dbReference type="CDD" id="cd01948">
    <property type="entry name" value="EAL"/>
    <property type="match status" value="1"/>
</dbReference>
<dbReference type="PROSITE" id="PS50113">
    <property type="entry name" value="PAC"/>
    <property type="match status" value="1"/>
</dbReference>
<feature type="domain" description="EAL" evidence="2">
    <location>
        <begin position="440"/>
        <end position="689"/>
    </location>
</feature>
<dbReference type="InterPro" id="IPR000700">
    <property type="entry name" value="PAS-assoc_C"/>
</dbReference>
<feature type="domain" description="GGDEF" evidence="3">
    <location>
        <begin position="298"/>
        <end position="431"/>
    </location>
</feature>
<dbReference type="Gene3D" id="3.20.20.450">
    <property type="entry name" value="EAL domain"/>
    <property type="match status" value="1"/>
</dbReference>
<name>A0A291HRZ4_9GAMM</name>
<dbReference type="NCBIfam" id="TIGR00254">
    <property type="entry name" value="GGDEF"/>
    <property type="match status" value="1"/>
</dbReference>
<dbReference type="InterPro" id="IPR001633">
    <property type="entry name" value="EAL_dom"/>
</dbReference>
<feature type="domain" description="PAC" evidence="1">
    <location>
        <begin position="214"/>
        <end position="266"/>
    </location>
</feature>
<dbReference type="InterPro" id="IPR001610">
    <property type="entry name" value="PAC"/>
</dbReference>
<dbReference type="InterPro" id="IPR043128">
    <property type="entry name" value="Rev_trsase/Diguanyl_cyclase"/>
</dbReference>
<reference evidence="5" key="1">
    <citation type="submission" date="2015-09" db="EMBL/GenBank/DDBJ databases">
        <authorList>
            <person name="Shao Z."/>
            <person name="Wang L."/>
        </authorList>
    </citation>
    <scope>NUCLEOTIDE SEQUENCE [LARGE SCALE GENOMIC DNA]</scope>
    <source>
        <strain evidence="5">F13-1</strain>
    </source>
</reference>
<evidence type="ECO:0000313" key="4">
    <source>
        <dbReference type="EMBL" id="ATG74838.1"/>
    </source>
</evidence>
<dbReference type="InterPro" id="IPR000014">
    <property type="entry name" value="PAS"/>
</dbReference>
<dbReference type="InterPro" id="IPR035965">
    <property type="entry name" value="PAS-like_dom_sf"/>
</dbReference>
<evidence type="ECO:0000259" key="3">
    <source>
        <dbReference type="PROSITE" id="PS50887"/>
    </source>
</evidence>
<dbReference type="SUPFAM" id="SSF141868">
    <property type="entry name" value="EAL domain-like"/>
    <property type="match status" value="1"/>
</dbReference>
<accession>A0A291HRZ4</accession>
<evidence type="ECO:0000259" key="2">
    <source>
        <dbReference type="PROSITE" id="PS50883"/>
    </source>
</evidence>